<evidence type="ECO:0000313" key="2">
    <source>
        <dbReference type="EMBL" id="KKL97498.1"/>
    </source>
</evidence>
<dbReference type="EMBL" id="LAZR01018155">
    <property type="protein sequence ID" value="KKL97498.1"/>
    <property type="molecule type" value="Genomic_DNA"/>
</dbReference>
<gene>
    <name evidence="2" type="ORF">LCGC14_1833910</name>
</gene>
<keyword evidence="1" id="KW-0812">Transmembrane</keyword>
<proteinExistence type="predicted"/>
<name>A0A0F9GFF1_9ZZZZ</name>
<keyword evidence="1" id="KW-1133">Transmembrane helix</keyword>
<dbReference type="AlphaFoldDB" id="A0A0F9GFF1"/>
<comment type="caution">
    <text evidence="2">The sequence shown here is derived from an EMBL/GenBank/DDBJ whole genome shotgun (WGS) entry which is preliminary data.</text>
</comment>
<keyword evidence="1" id="KW-0472">Membrane</keyword>
<feature type="transmembrane region" description="Helical" evidence="1">
    <location>
        <begin position="16"/>
        <end position="42"/>
    </location>
</feature>
<reference evidence="2" key="1">
    <citation type="journal article" date="2015" name="Nature">
        <title>Complex archaea that bridge the gap between prokaryotes and eukaryotes.</title>
        <authorList>
            <person name="Spang A."/>
            <person name="Saw J.H."/>
            <person name="Jorgensen S.L."/>
            <person name="Zaremba-Niedzwiedzka K."/>
            <person name="Martijn J."/>
            <person name="Lind A.E."/>
            <person name="van Eijk R."/>
            <person name="Schleper C."/>
            <person name="Guy L."/>
            <person name="Ettema T.J."/>
        </authorList>
    </citation>
    <scope>NUCLEOTIDE SEQUENCE</scope>
</reference>
<evidence type="ECO:0000256" key="1">
    <source>
        <dbReference type="SAM" id="Phobius"/>
    </source>
</evidence>
<sequence>MVEKVIHPNLGKGLRLLVFFLLFCFITIAHVLLVVLGVALFLPSLGWSWEVVKKYNKWYENNSIVNWIDGRE</sequence>
<organism evidence="2">
    <name type="scientific">marine sediment metagenome</name>
    <dbReference type="NCBI Taxonomy" id="412755"/>
    <lineage>
        <taxon>unclassified sequences</taxon>
        <taxon>metagenomes</taxon>
        <taxon>ecological metagenomes</taxon>
    </lineage>
</organism>
<accession>A0A0F9GFF1</accession>
<protein>
    <submittedName>
        <fullName evidence="2">Uncharacterized protein</fullName>
    </submittedName>
</protein>